<evidence type="ECO:0000256" key="5">
    <source>
        <dbReference type="ARBA" id="ARBA00025782"/>
    </source>
</evidence>
<comment type="catalytic activity">
    <reaction evidence="6">
        <text>[protein]-dithiol + NAD(+) = [protein]-disulfide + NADH + H(+)</text>
        <dbReference type="Rhea" id="RHEA:18749"/>
        <dbReference type="Rhea" id="RHEA-COMP:10593"/>
        <dbReference type="Rhea" id="RHEA-COMP:10594"/>
        <dbReference type="ChEBI" id="CHEBI:15378"/>
        <dbReference type="ChEBI" id="CHEBI:29950"/>
        <dbReference type="ChEBI" id="CHEBI:50058"/>
        <dbReference type="ChEBI" id="CHEBI:57540"/>
        <dbReference type="ChEBI" id="CHEBI:57945"/>
        <dbReference type="EC" id="1.8.1.8"/>
    </reaction>
</comment>
<dbReference type="GO" id="GO:0047134">
    <property type="term" value="F:protein-disulfide reductase [NAD(P)H] activity"/>
    <property type="evidence" value="ECO:0007669"/>
    <property type="project" value="UniProtKB-EC"/>
</dbReference>
<dbReference type="InterPro" id="IPR013766">
    <property type="entry name" value="Thioredoxin_domain"/>
</dbReference>
<dbReference type="EC" id="1.8.1.8" evidence="1"/>
<evidence type="ECO:0000256" key="2">
    <source>
        <dbReference type="ARBA" id="ARBA00022737"/>
    </source>
</evidence>
<protein>
    <recommendedName>
        <fullName evidence="1">protein-disulfide reductase</fullName>
        <ecNumber evidence="1">1.8.1.8</ecNumber>
    </recommendedName>
</protein>
<evidence type="ECO:0000256" key="7">
    <source>
        <dbReference type="ARBA" id="ARBA00047804"/>
    </source>
</evidence>
<dbReference type="PANTHER" id="PTHR13871">
    <property type="entry name" value="THIOREDOXIN"/>
    <property type="match status" value="1"/>
</dbReference>
<dbReference type="Proteomes" id="UP000035681">
    <property type="component" value="Unplaced"/>
</dbReference>
<evidence type="ECO:0000256" key="3">
    <source>
        <dbReference type="ARBA" id="ARBA00023002"/>
    </source>
</evidence>
<dbReference type="STRING" id="6248.A0A0K0E569"/>
<keyword evidence="2" id="KW-0677">Repeat</keyword>
<dbReference type="InterPro" id="IPR012336">
    <property type="entry name" value="Thioredoxin-like_fold"/>
</dbReference>
<dbReference type="PROSITE" id="PS51352">
    <property type="entry name" value="THIOREDOXIN_2"/>
    <property type="match status" value="1"/>
</dbReference>
<evidence type="ECO:0000256" key="1">
    <source>
        <dbReference type="ARBA" id="ARBA00012612"/>
    </source>
</evidence>
<evidence type="ECO:0000313" key="9">
    <source>
        <dbReference type="Proteomes" id="UP000035681"/>
    </source>
</evidence>
<dbReference type="PANTHER" id="PTHR13871:SF96">
    <property type="entry name" value="THIOREDOXIN DOMAIN-CONTAINING PROTEIN"/>
    <property type="match status" value="1"/>
</dbReference>
<keyword evidence="4" id="KW-0520">NAD</keyword>
<feature type="domain" description="Thioredoxin" evidence="8">
    <location>
        <begin position="1"/>
        <end position="137"/>
    </location>
</feature>
<evidence type="ECO:0000256" key="4">
    <source>
        <dbReference type="ARBA" id="ARBA00023027"/>
    </source>
</evidence>
<dbReference type="Gene3D" id="3.40.30.10">
    <property type="entry name" value="Glutaredoxin"/>
    <property type="match status" value="1"/>
</dbReference>
<keyword evidence="9" id="KW-1185">Reference proteome</keyword>
<evidence type="ECO:0000259" key="8">
    <source>
        <dbReference type="PROSITE" id="PS51352"/>
    </source>
</evidence>
<name>A0A0K0E569_STRER</name>
<dbReference type="SUPFAM" id="SSF52833">
    <property type="entry name" value="Thioredoxin-like"/>
    <property type="match status" value="1"/>
</dbReference>
<dbReference type="Pfam" id="PF13905">
    <property type="entry name" value="Thioredoxin_8"/>
    <property type="match status" value="1"/>
</dbReference>
<accession>A0A0K0E569</accession>
<dbReference type="WBParaSite" id="SSTP_0000465300.1">
    <property type="protein sequence ID" value="SSTP_0000465300.1"/>
    <property type="gene ID" value="SSTP_0000465300"/>
</dbReference>
<organism evidence="10">
    <name type="scientific">Strongyloides stercoralis</name>
    <name type="common">Threadworm</name>
    <dbReference type="NCBI Taxonomy" id="6248"/>
    <lineage>
        <taxon>Eukaryota</taxon>
        <taxon>Metazoa</taxon>
        <taxon>Ecdysozoa</taxon>
        <taxon>Nematoda</taxon>
        <taxon>Chromadorea</taxon>
        <taxon>Rhabditida</taxon>
        <taxon>Tylenchina</taxon>
        <taxon>Panagrolaimomorpha</taxon>
        <taxon>Strongyloidoidea</taxon>
        <taxon>Strongyloididae</taxon>
        <taxon>Strongyloides</taxon>
    </lineage>
</organism>
<evidence type="ECO:0000313" key="10">
    <source>
        <dbReference type="WBParaSite" id="SSTP_0000465300.1"/>
    </source>
</evidence>
<dbReference type="InterPro" id="IPR052259">
    <property type="entry name" value="Nucleoredoxin-like"/>
</dbReference>
<keyword evidence="3" id="KW-0560">Oxidoreductase</keyword>
<dbReference type="AlphaFoldDB" id="A0A0K0E569"/>
<dbReference type="InterPro" id="IPR036249">
    <property type="entry name" value="Thioredoxin-like_sf"/>
</dbReference>
<comment type="similarity">
    <text evidence="5">Belongs to the nucleoredoxin family.</text>
</comment>
<comment type="catalytic activity">
    <reaction evidence="7">
        <text>[protein]-dithiol + NADP(+) = [protein]-disulfide + NADPH + H(+)</text>
        <dbReference type="Rhea" id="RHEA:18753"/>
        <dbReference type="Rhea" id="RHEA-COMP:10593"/>
        <dbReference type="Rhea" id="RHEA-COMP:10594"/>
        <dbReference type="ChEBI" id="CHEBI:15378"/>
        <dbReference type="ChEBI" id="CHEBI:29950"/>
        <dbReference type="ChEBI" id="CHEBI:50058"/>
        <dbReference type="ChEBI" id="CHEBI:57783"/>
        <dbReference type="ChEBI" id="CHEBI:58349"/>
        <dbReference type="EC" id="1.8.1.8"/>
    </reaction>
</comment>
<sequence>MDVKKLVTDADLYRGEDVAGKGADILKGHVVGVYFSAGWCGPCRQFTPKLKRFYEKVKKEGKKFEVIFVSLDKEKEDALEYYDEKMGQWLIMDYNLDDSQALKDCCGIQTIPSFKIVKSDGSIAVDDARSAVVNDGSDDPLALFGKWEEFAF</sequence>
<evidence type="ECO:0000256" key="6">
    <source>
        <dbReference type="ARBA" id="ARBA00047388"/>
    </source>
</evidence>
<proteinExistence type="inferred from homology"/>
<dbReference type="WBParaSite" id="TCONS_00010103.p1">
    <property type="protein sequence ID" value="TCONS_00010103.p1"/>
    <property type="gene ID" value="XLOC_007800"/>
</dbReference>
<reference evidence="10" key="1">
    <citation type="submission" date="2015-08" db="UniProtKB">
        <authorList>
            <consortium name="WormBaseParasite"/>
        </authorList>
    </citation>
    <scope>IDENTIFICATION</scope>
</reference>